<feature type="non-terminal residue" evidence="1">
    <location>
        <position position="1"/>
    </location>
</feature>
<name>A0A0F9BWZ2_9ZZZZ</name>
<gene>
    <name evidence="1" type="ORF">LCGC14_2395510</name>
</gene>
<sequence>APGAPAVGLAKAKGLLESIRAKLSLVADDGSYGAHNFEYVTAILDSAEKEIDNCRSVVAGWAKLTRKESSR</sequence>
<evidence type="ECO:0000313" key="1">
    <source>
        <dbReference type="EMBL" id="KKL26419.1"/>
    </source>
</evidence>
<proteinExistence type="predicted"/>
<organism evidence="1">
    <name type="scientific">marine sediment metagenome</name>
    <dbReference type="NCBI Taxonomy" id="412755"/>
    <lineage>
        <taxon>unclassified sequences</taxon>
        <taxon>metagenomes</taxon>
        <taxon>ecological metagenomes</taxon>
    </lineage>
</organism>
<protein>
    <submittedName>
        <fullName evidence="1">Uncharacterized protein</fullName>
    </submittedName>
</protein>
<comment type="caution">
    <text evidence="1">The sequence shown here is derived from an EMBL/GenBank/DDBJ whole genome shotgun (WGS) entry which is preliminary data.</text>
</comment>
<dbReference type="AlphaFoldDB" id="A0A0F9BWZ2"/>
<accession>A0A0F9BWZ2</accession>
<dbReference type="EMBL" id="LAZR01035846">
    <property type="protein sequence ID" value="KKL26419.1"/>
    <property type="molecule type" value="Genomic_DNA"/>
</dbReference>
<reference evidence="1" key="1">
    <citation type="journal article" date="2015" name="Nature">
        <title>Complex archaea that bridge the gap between prokaryotes and eukaryotes.</title>
        <authorList>
            <person name="Spang A."/>
            <person name="Saw J.H."/>
            <person name="Jorgensen S.L."/>
            <person name="Zaremba-Niedzwiedzka K."/>
            <person name="Martijn J."/>
            <person name="Lind A.E."/>
            <person name="van Eijk R."/>
            <person name="Schleper C."/>
            <person name="Guy L."/>
            <person name="Ettema T.J."/>
        </authorList>
    </citation>
    <scope>NUCLEOTIDE SEQUENCE</scope>
</reference>